<dbReference type="SUPFAM" id="SSF53474">
    <property type="entry name" value="alpha/beta-Hydrolases"/>
    <property type="match status" value="1"/>
</dbReference>
<dbReference type="OrthoDB" id="9806180at2"/>
<evidence type="ECO:0000313" key="6">
    <source>
        <dbReference type="Proteomes" id="UP000199527"/>
    </source>
</evidence>
<dbReference type="RefSeq" id="WP_090365283.1">
    <property type="nucleotide sequence ID" value="NZ_FNEM01000008.1"/>
</dbReference>
<dbReference type="InterPro" id="IPR013094">
    <property type="entry name" value="AB_hydrolase_3"/>
</dbReference>
<dbReference type="EMBL" id="FNEM01000008">
    <property type="protein sequence ID" value="SDJ43178.1"/>
    <property type="molecule type" value="Genomic_DNA"/>
</dbReference>
<dbReference type="Proteomes" id="UP000199527">
    <property type="component" value="Unassembled WGS sequence"/>
</dbReference>
<proteinExistence type="inferred from homology"/>
<dbReference type="Gene3D" id="3.40.50.1820">
    <property type="entry name" value="alpha/beta hydrolase"/>
    <property type="match status" value="1"/>
</dbReference>
<feature type="domain" description="Alpha/beta hydrolase fold-3" evidence="4">
    <location>
        <begin position="89"/>
        <end position="291"/>
    </location>
</feature>
<protein>
    <submittedName>
        <fullName evidence="5">Acetyl esterase/lipase</fullName>
    </submittedName>
</protein>
<gene>
    <name evidence="5" type="ORF">SAMN04488540_10840</name>
</gene>
<evidence type="ECO:0000259" key="4">
    <source>
        <dbReference type="Pfam" id="PF07859"/>
    </source>
</evidence>
<dbReference type="PROSITE" id="PS01174">
    <property type="entry name" value="LIPASE_GDXG_SER"/>
    <property type="match status" value="1"/>
</dbReference>
<evidence type="ECO:0000256" key="3">
    <source>
        <dbReference type="PROSITE-ProRule" id="PRU10038"/>
    </source>
</evidence>
<feature type="active site" evidence="3">
    <location>
        <position position="163"/>
    </location>
</feature>
<accession>A0A1G8TNS1</accession>
<name>A0A1G8TNS1_9GAMM</name>
<dbReference type="PANTHER" id="PTHR48081:SF30">
    <property type="entry name" value="ACETYL-HYDROLASE LIPR-RELATED"/>
    <property type="match status" value="1"/>
</dbReference>
<sequence length="315" mass="34730">MSQDDFAHSVVNAQPSWQSRVFNRVLKHGFKRRMQGDVDVYRIREVAAGFDNIGLMAPMPSGIKQQAYLVKGLSCNWLTPEGAREDRAILYFHGGGFCIKTPNMHTAMLAKLCKQAKVRGVMVDYRLAPEHPLPTAHDDCFAAYERVLDSGIDADKVVIAGDSAGGNLALSTLMRIRDSELPNPAGGILFSPSTNLALSAEAVLANLDRDPMLSATFLMVMKECALTRPELALDPLTSPYHGDHHDLPPMMVVVGTEEVLLEDARQITAKMQAAGVRVNFDIWRGMPHVFPLLHRLPEGEQALAQSARFIRQCLD</sequence>
<dbReference type="AlphaFoldDB" id="A0A1G8TNS1"/>
<keyword evidence="6" id="KW-1185">Reference proteome</keyword>
<dbReference type="InterPro" id="IPR033140">
    <property type="entry name" value="Lipase_GDXG_put_SER_AS"/>
</dbReference>
<reference evidence="6" key="1">
    <citation type="submission" date="2016-10" db="EMBL/GenBank/DDBJ databases">
        <authorList>
            <person name="Varghese N."/>
            <person name="Submissions S."/>
        </authorList>
    </citation>
    <scope>NUCLEOTIDE SEQUENCE [LARGE SCALE GENOMIC DNA]</scope>
    <source>
        <strain evidence="6">DSM 23317</strain>
    </source>
</reference>
<dbReference type="InterPro" id="IPR050300">
    <property type="entry name" value="GDXG_lipolytic_enzyme"/>
</dbReference>
<keyword evidence="2" id="KW-0378">Hydrolase</keyword>
<evidence type="ECO:0000256" key="2">
    <source>
        <dbReference type="ARBA" id="ARBA00022801"/>
    </source>
</evidence>
<evidence type="ECO:0000313" key="5">
    <source>
        <dbReference type="EMBL" id="SDJ43178.1"/>
    </source>
</evidence>
<organism evidence="5 6">
    <name type="scientific">Ferrimonas sediminum</name>
    <dbReference type="NCBI Taxonomy" id="718193"/>
    <lineage>
        <taxon>Bacteria</taxon>
        <taxon>Pseudomonadati</taxon>
        <taxon>Pseudomonadota</taxon>
        <taxon>Gammaproteobacteria</taxon>
        <taxon>Alteromonadales</taxon>
        <taxon>Ferrimonadaceae</taxon>
        <taxon>Ferrimonas</taxon>
    </lineage>
</organism>
<dbReference type="InterPro" id="IPR029058">
    <property type="entry name" value="AB_hydrolase_fold"/>
</dbReference>
<dbReference type="Pfam" id="PF07859">
    <property type="entry name" value="Abhydrolase_3"/>
    <property type="match status" value="1"/>
</dbReference>
<dbReference type="GO" id="GO:0004806">
    <property type="term" value="F:triacylglycerol lipase activity"/>
    <property type="evidence" value="ECO:0007669"/>
    <property type="project" value="TreeGrafter"/>
</dbReference>
<comment type="similarity">
    <text evidence="1">Belongs to the 'GDXG' lipolytic enzyme family.</text>
</comment>
<evidence type="ECO:0000256" key="1">
    <source>
        <dbReference type="ARBA" id="ARBA00010515"/>
    </source>
</evidence>
<dbReference type="PANTHER" id="PTHR48081">
    <property type="entry name" value="AB HYDROLASE SUPERFAMILY PROTEIN C4A8.06C"/>
    <property type="match status" value="1"/>
</dbReference>